<proteinExistence type="predicted"/>
<sequence>MGVNQSKSGSGDVRRLLQPLVPRCWAELEQMHLRFQQEAHRRRADPMYQFFLPFPVFQAVVTPLCPDKDKLQLLAMFEVLDRKKTRRLAVVDFFSGLALLVDAKKPQKLEFVLSLLGNGGLKTLNRCELTMVVAAASRGFAMFAPGAEILSVSTMRPLIRRLFGEADEVLRQTVINKALADPEILFFMSDLEAVQENSFLSFRTTSSGELLVQQAKLMNQMAYLDYQAARVKPSEERVKSNEPGGIGQQLSGQMTLSSLPTVESFARKLQTIVCPPPPKEADQSQSMRIISAVETKRYVDARSLQRLVSVASDRGLSLSRAQADTLLGDMVTDQFGLVRCGEILRVMKLWLQNKREGGIRPTLAKYLRICIDFRDDFFSSVEKIAGISLAVGIRSFFVLGELDQSLGDILRASVDMATLLRSLVKRQNRERAMRMVFNAYDADNSGSWSLQEFNTFQQALGQEALLESTFAELFGGGLTISFEQFVTTYGDYSAVKLQEMINRLGIGSLADLVTGSISISSVLYEPCVKILGVMLDPLRWADIGWKKILCFSRSTKDFNFEMQFPKLAWVIQQFSDTLGIRSLAFLGDPLFVASWIDKFEEFVQPPHVEHTKDRPCCSIFCSLEREVNKTQQQWEFDDQSKNLPRGTSARRADTLIPFLEVARLIKTHVRGPELFEMRSKCIRIVFEVDNFWVDHASKGKQNGDM</sequence>
<dbReference type="AlphaFoldDB" id="A0A8T1XA98"/>
<gene>
    <name evidence="1" type="ORF">PHYBOEH_002412</name>
</gene>
<reference evidence="1" key="1">
    <citation type="submission" date="2021-02" db="EMBL/GenBank/DDBJ databases">
        <authorList>
            <person name="Palmer J.M."/>
        </authorList>
    </citation>
    <scope>NUCLEOTIDE SEQUENCE</scope>
    <source>
        <strain evidence="1">SCRP23</strain>
    </source>
</reference>
<evidence type="ECO:0000313" key="1">
    <source>
        <dbReference type="EMBL" id="KAG7401228.1"/>
    </source>
</evidence>
<dbReference type="OrthoDB" id="77234at2759"/>
<evidence type="ECO:0000313" key="2">
    <source>
        <dbReference type="Proteomes" id="UP000693981"/>
    </source>
</evidence>
<comment type="caution">
    <text evidence="1">The sequence shown here is derived from an EMBL/GenBank/DDBJ whole genome shotgun (WGS) entry which is preliminary data.</text>
</comment>
<dbReference type="Proteomes" id="UP000693981">
    <property type="component" value="Unassembled WGS sequence"/>
</dbReference>
<accession>A0A8T1XA98</accession>
<dbReference type="EMBL" id="JAGDFL010000016">
    <property type="protein sequence ID" value="KAG7401228.1"/>
    <property type="molecule type" value="Genomic_DNA"/>
</dbReference>
<protein>
    <submittedName>
        <fullName evidence="1">Uncharacterized protein</fullName>
    </submittedName>
</protein>
<organism evidence="1 2">
    <name type="scientific">Phytophthora boehmeriae</name>
    <dbReference type="NCBI Taxonomy" id="109152"/>
    <lineage>
        <taxon>Eukaryota</taxon>
        <taxon>Sar</taxon>
        <taxon>Stramenopiles</taxon>
        <taxon>Oomycota</taxon>
        <taxon>Peronosporomycetes</taxon>
        <taxon>Peronosporales</taxon>
        <taxon>Peronosporaceae</taxon>
        <taxon>Phytophthora</taxon>
    </lineage>
</organism>
<keyword evidence="2" id="KW-1185">Reference proteome</keyword>
<name>A0A8T1XA98_9STRA</name>